<evidence type="ECO:0000313" key="11">
    <source>
        <dbReference type="WBParaSite" id="PDA_v2.g21930.t1"/>
    </source>
</evidence>
<dbReference type="GO" id="GO:0008270">
    <property type="term" value="F:zinc ion binding"/>
    <property type="evidence" value="ECO:0007669"/>
    <property type="project" value="UniProtKB-KW"/>
</dbReference>
<evidence type="ECO:0000256" key="4">
    <source>
        <dbReference type="ARBA" id="ARBA00022771"/>
    </source>
</evidence>
<dbReference type="GO" id="GO:0016740">
    <property type="term" value="F:transferase activity"/>
    <property type="evidence" value="ECO:0007669"/>
    <property type="project" value="UniProtKB-KW"/>
</dbReference>
<evidence type="ECO:0000313" key="10">
    <source>
        <dbReference type="Proteomes" id="UP000887578"/>
    </source>
</evidence>
<dbReference type="AlphaFoldDB" id="A0A914PTA6"/>
<keyword evidence="4 7" id="KW-0863">Zinc-finger</keyword>
<reference evidence="11" key="1">
    <citation type="submission" date="2022-11" db="UniProtKB">
        <authorList>
            <consortium name="WormBaseParasite"/>
        </authorList>
    </citation>
    <scope>IDENTIFICATION</scope>
</reference>
<dbReference type="InterPro" id="IPR001841">
    <property type="entry name" value="Znf_RING"/>
</dbReference>
<evidence type="ECO:0000256" key="7">
    <source>
        <dbReference type="PROSITE-ProRule" id="PRU00175"/>
    </source>
</evidence>
<dbReference type="InterPro" id="IPR013083">
    <property type="entry name" value="Znf_RING/FYVE/PHD"/>
</dbReference>
<evidence type="ECO:0000256" key="3">
    <source>
        <dbReference type="ARBA" id="ARBA00022737"/>
    </source>
</evidence>
<dbReference type="PROSITE" id="PS51873">
    <property type="entry name" value="TRIAD"/>
    <property type="match status" value="1"/>
</dbReference>
<feature type="domain" description="RING-type" evidence="9">
    <location>
        <begin position="423"/>
        <end position="621"/>
    </location>
</feature>
<keyword evidence="10" id="KW-1185">Reference proteome</keyword>
<keyword evidence="6" id="KW-0862">Zinc</keyword>
<keyword evidence="3" id="KW-0677">Repeat</keyword>
<organism evidence="10 11">
    <name type="scientific">Panagrolaimus davidi</name>
    <dbReference type="NCBI Taxonomy" id="227884"/>
    <lineage>
        <taxon>Eukaryota</taxon>
        <taxon>Metazoa</taxon>
        <taxon>Ecdysozoa</taxon>
        <taxon>Nematoda</taxon>
        <taxon>Chromadorea</taxon>
        <taxon>Rhabditida</taxon>
        <taxon>Tylenchina</taxon>
        <taxon>Panagrolaimomorpha</taxon>
        <taxon>Panagrolaimoidea</taxon>
        <taxon>Panagrolaimidae</taxon>
        <taxon>Panagrolaimus</taxon>
    </lineage>
</organism>
<dbReference type="PANTHER" id="PTHR31063">
    <property type="entry name" value="PROTEIN CBG08668"/>
    <property type="match status" value="1"/>
</dbReference>
<dbReference type="PANTHER" id="PTHR31063:SF4">
    <property type="entry name" value="IBR DOMAIN-CONTAINING PROTEIN"/>
    <property type="match status" value="1"/>
</dbReference>
<dbReference type="WBParaSite" id="PDA_v2.g21930.t1">
    <property type="protein sequence ID" value="PDA_v2.g21930.t1"/>
    <property type="gene ID" value="PDA_v2.g21930"/>
</dbReference>
<proteinExistence type="predicted"/>
<evidence type="ECO:0000256" key="1">
    <source>
        <dbReference type="ARBA" id="ARBA00022679"/>
    </source>
</evidence>
<evidence type="ECO:0000256" key="5">
    <source>
        <dbReference type="ARBA" id="ARBA00022786"/>
    </source>
</evidence>
<sequence length="681" mass="78920">MKDKLALKASKNGNFVPNICYSLNKSGCWEALGSLENVVNIVSGNDVGYPIAAIKCYNENWMKSCKRIVKVEENGGIQSYKIKSKHGTPLLSLLNRDSETLKKCEKTKKRSMEEKLEDEPLIMYKLNEWNSLDFDYRKDIKKIFTTKNIKKVRTNKILDFDESDFLNYWDVDFDEMEEEDGMNEEIIVPATTSNLTIGDCFVVKTPKNRKRKHLNIDFETVEEEIQKIKIPISQSLKAIDELLTMGDEFVETFTQTCDINVKGFFNFPCFISFEEFSNIKFMFDFHWLNTEGTNKKCLFIIPQTKKNNVSNFSSVVKLECIQQSAKKRYIRITINAIHDFDFKSLLSKKHNSKPAEDIKAIIIELYNIFLKNSIPFNIKPPMTTFNPALITSSYPHGDFELLYRYQNSPSDVLKMDDYEIIYSNIKCNLCYKSNDLTTLPCSHVFCNDCSTKSIKKQIRNSDSVLGCEICETPFNPLFVISSTPLLLLQYYLRFIKSKDSSIICPSCNGVLIISKDKIKYGNVHCEECNITFCAECHDSPHFPLDCKEMKIWTSKVLHEAWFTKNGNIQCYCNAMLTIPSNLESNTELECPECSRRYQVMWEDPDYYNKMSKWWWKINIKILEQSDDFTPNIITKRIKNICLDAHFKTSDISLHNSMAKKISKLGIVDSIEAKNIYSTVRF</sequence>
<dbReference type="SMART" id="SM00184">
    <property type="entry name" value="RING"/>
    <property type="match status" value="1"/>
</dbReference>
<accession>A0A914PTA6</accession>
<evidence type="ECO:0000259" key="8">
    <source>
        <dbReference type="PROSITE" id="PS50089"/>
    </source>
</evidence>
<keyword evidence="2" id="KW-0479">Metal-binding</keyword>
<dbReference type="InterPro" id="IPR002867">
    <property type="entry name" value="IBR_dom"/>
</dbReference>
<evidence type="ECO:0000256" key="6">
    <source>
        <dbReference type="ARBA" id="ARBA00022833"/>
    </source>
</evidence>
<dbReference type="Gene3D" id="3.30.40.10">
    <property type="entry name" value="Zinc/RING finger domain, C3HC4 (zinc finger)"/>
    <property type="match status" value="1"/>
</dbReference>
<dbReference type="InterPro" id="IPR044066">
    <property type="entry name" value="TRIAD_supradom"/>
</dbReference>
<feature type="domain" description="RING-type" evidence="8">
    <location>
        <begin position="427"/>
        <end position="471"/>
    </location>
</feature>
<keyword evidence="5" id="KW-0833">Ubl conjugation pathway</keyword>
<dbReference type="CDD" id="cd20335">
    <property type="entry name" value="BRcat_RBR"/>
    <property type="match status" value="1"/>
</dbReference>
<keyword evidence="1" id="KW-0808">Transferase</keyword>
<protein>
    <submittedName>
        <fullName evidence="11">RING-type domain-containing protein</fullName>
    </submittedName>
</protein>
<dbReference type="Proteomes" id="UP000887578">
    <property type="component" value="Unplaced"/>
</dbReference>
<evidence type="ECO:0000259" key="9">
    <source>
        <dbReference type="PROSITE" id="PS51873"/>
    </source>
</evidence>
<dbReference type="Pfam" id="PF01485">
    <property type="entry name" value="IBR"/>
    <property type="match status" value="1"/>
</dbReference>
<evidence type="ECO:0000256" key="2">
    <source>
        <dbReference type="ARBA" id="ARBA00022723"/>
    </source>
</evidence>
<dbReference type="PROSITE" id="PS50089">
    <property type="entry name" value="ZF_RING_2"/>
    <property type="match status" value="1"/>
</dbReference>
<dbReference type="SUPFAM" id="SSF57850">
    <property type="entry name" value="RING/U-box"/>
    <property type="match status" value="2"/>
</dbReference>
<name>A0A914PTA6_9BILA</name>